<comment type="caution">
    <text evidence="1">The sequence shown here is derived from an EMBL/GenBank/DDBJ whole genome shotgun (WGS) entry which is preliminary data.</text>
</comment>
<dbReference type="EMBL" id="JBJKFK010000614">
    <property type="protein sequence ID" value="KAL3316040.1"/>
    <property type="molecule type" value="Genomic_DNA"/>
</dbReference>
<gene>
    <name evidence="1" type="ORF">Ciccas_005317</name>
</gene>
<evidence type="ECO:0000313" key="1">
    <source>
        <dbReference type="EMBL" id="KAL3316040.1"/>
    </source>
</evidence>
<name>A0ABD2Q904_9PLAT</name>
<proteinExistence type="predicted"/>
<organism evidence="1 2">
    <name type="scientific">Cichlidogyrus casuarinus</name>
    <dbReference type="NCBI Taxonomy" id="1844966"/>
    <lineage>
        <taxon>Eukaryota</taxon>
        <taxon>Metazoa</taxon>
        <taxon>Spiralia</taxon>
        <taxon>Lophotrochozoa</taxon>
        <taxon>Platyhelminthes</taxon>
        <taxon>Monogenea</taxon>
        <taxon>Monopisthocotylea</taxon>
        <taxon>Dactylogyridea</taxon>
        <taxon>Ancyrocephalidae</taxon>
        <taxon>Cichlidogyrus</taxon>
    </lineage>
</organism>
<accession>A0ABD2Q904</accession>
<protein>
    <submittedName>
        <fullName evidence="1">Uncharacterized protein</fullName>
    </submittedName>
</protein>
<evidence type="ECO:0000313" key="2">
    <source>
        <dbReference type="Proteomes" id="UP001626550"/>
    </source>
</evidence>
<keyword evidence="2" id="KW-1185">Reference proteome</keyword>
<dbReference type="AlphaFoldDB" id="A0ABD2Q904"/>
<reference evidence="1 2" key="1">
    <citation type="submission" date="2024-11" db="EMBL/GenBank/DDBJ databases">
        <title>Adaptive evolution of stress response genes in parasites aligns with host niche diversity.</title>
        <authorList>
            <person name="Hahn C."/>
            <person name="Resl P."/>
        </authorList>
    </citation>
    <scope>NUCLEOTIDE SEQUENCE [LARGE SCALE GENOMIC DNA]</scope>
    <source>
        <strain evidence="1">EGGRZ-B1_66</strain>
        <tissue evidence="1">Body</tissue>
    </source>
</reference>
<dbReference type="Proteomes" id="UP001626550">
    <property type="component" value="Unassembled WGS sequence"/>
</dbReference>
<sequence>MIIGGVDAKISKQIERREKWKANEQLPAASSPERVALSDILSSPSSASTEIAPYQPRNMAQLQDFCQILEHFNFSNESISQAVNAPLHWNVIR</sequence>